<accession>A0A2S1SUN9</accession>
<protein>
    <submittedName>
        <fullName evidence="1">Uncharacterized protein</fullName>
    </submittedName>
</protein>
<dbReference type="Proteomes" id="UP000244900">
    <property type="component" value="Chromosome"/>
</dbReference>
<dbReference type="OrthoDB" id="4086179at2"/>
<dbReference type="EMBL" id="CP029188">
    <property type="protein sequence ID" value="AWI30119.1"/>
    <property type="molecule type" value="Genomic_DNA"/>
</dbReference>
<evidence type="ECO:0000313" key="1">
    <source>
        <dbReference type="EMBL" id="AWI30119.1"/>
    </source>
</evidence>
<sequence>MTAEEATLDGKAAEFADTLTDLTRGVLGQDSPRFSALNVGNRIRVAPLAADGRSKRIPIKIDGVRCLNLHVQHFCCWDGPNMYLAADRADVHVFFEGVQDPLLRFEYLRHSKNPPGAHLQVHAHRDEMAYLLRLAERKKGRPAAMMRKGKLPRLSEMHLPVGGHRLRPALEDVLLLLVREFAIDVEDDWEAVLDRHLRKWRILQLKSAVRDAHESAAETLRELGYSVEPPKEMEPQRVESRLYWP</sequence>
<keyword evidence="2" id="KW-1185">Reference proteome</keyword>
<gene>
    <name evidence="1" type="ORF">DDW44_16080</name>
</gene>
<reference evidence="1 2" key="1">
    <citation type="submission" date="2018-05" db="EMBL/GenBank/DDBJ databases">
        <title>Complete genome sequence of sponge-derived Streptomyces sp. HNM0039.</title>
        <authorList>
            <person name="Huang X."/>
            <person name="Zhou S."/>
        </authorList>
    </citation>
    <scope>NUCLEOTIDE SEQUENCE [LARGE SCALE GENOMIC DNA]</scope>
    <source>
        <strain evidence="1 2">HNM0039</strain>
    </source>
</reference>
<proteinExistence type="predicted"/>
<dbReference type="KEGG" id="stir:DDW44_16080"/>
<dbReference type="AlphaFoldDB" id="A0A2S1SUN9"/>
<organism evidence="1 2">
    <name type="scientific">Streptomyces tirandamycinicus</name>
    <dbReference type="NCBI Taxonomy" id="2174846"/>
    <lineage>
        <taxon>Bacteria</taxon>
        <taxon>Bacillati</taxon>
        <taxon>Actinomycetota</taxon>
        <taxon>Actinomycetes</taxon>
        <taxon>Kitasatosporales</taxon>
        <taxon>Streptomycetaceae</taxon>
        <taxon>Streptomyces</taxon>
    </lineage>
</organism>
<evidence type="ECO:0000313" key="2">
    <source>
        <dbReference type="Proteomes" id="UP000244900"/>
    </source>
</evidence>
<name>A0A2S1SUN9_9ACTN</name>